<evidence type="ECO:0000256" key="1">
    <source>
        <dbReference type="ARBA" id="ARBA00023015"/>
    </source>
</evidence>
<dbReference type="Gene3D" id="1.10.10.10">
    <property type="entry name" value="Winged helix-like DNA-binding domain superfamily/Winged helix DNA-binding domain"/>
    <property type="match status" value="1"/>
</dbReference>
<dbReference type="InterPro" id="IPR036388">
    <property type="entry name" value="WH-like_DNA-bd_sf"/>
</dbReference>
<accession>A0ABN3DX81</accession>
<dbReference type="PROSITE" id="PS51077">
    <property type="entry name" value="HTH_ICLR"/>
    <property type="match status" value="1"/>
</dbReference>
<keyword evidence="8" id="KW-1185">Reference proteome</keyword>
<organism evidence="7 8">
    <name type="scientific">Kitasatospora cystarginea</name>
    <dbReference type="NCBI Taxonomy" id="58350"/>
    <lineage>
        <taxon>Bacteria</taxon>
        <taxon>Bacillati</taxon>
        <taxon>Actinomycetota</taxon>
        <taxon>Actinomycetes</taxon>
        <taxon>Kitasatosporales</taxon>
        <taxon>Streptomycetaceae</taxon>
        <taxon>Kitasatospora</taxon>
    </lineage>
</organism>
<sequence>MARSGAEGRGVLEGAFALMEVLAHDDEVGLTRLASDAALPKATAHRLLGQLVSLGAVQSHEGRYRLGPRTFRLGQAWHPARALRAASAQPLRELAAVSGGASLSLSVPEAGHIIVVGGMRGEVDEVFPLRSGVVLPPGSAAELVLAAAAPVPERPAGWTEASWAREVAGVRERGLAFDYEQCVDSLSCVAAPVRSASGQVVAAVAVTALDAKLIPLLSDTVSRAASMISGRLARLPEPAPKPRRAGPAPKRAVKGFAAAADPSR</sequence>
<keyword evidence="2" id="KW-0238">DNA-binding</keyword>
<dbReference type="EMBL" id="BAAATR010000009">
    <property type="protein sequence ID" value="GAA2243712.1"/>
    <property type="molecule type" value="Genomic_DNA"/>
</dbReference>
<dbReference type="SUPFAM" id="SSF55781">
    <property type="entry name" value="GAF domain-like"/>
    <property type="match status" value="1"/>
</dbReference>
<dbReference type="InterPro" id="IPR005471">
    <property type="entry name" value="Tscrpt_reg_IclR_N"/>
</dbReference>
<dbReference type="Pfam" id="PF09339">
    <property type="entry name" value="HTH_IclR"/>
    <property type="match status" value="1"/>
</dbReference>
<evidence type="ECO:0000256" key="2">
    <source>
        <dbReference type="ARBA" id="ARBA00023125"/>
    </source>
</evidence>
<evidence type="ECO:0000313" key="7">
    <source>
        <dbReference type="EMBL" id="GAA2243712.1"/>
    </source>
</evidence>
<dbReference type="Pfam" id="PF01614">
    <property type="entry name" value="IclR_C"/>
    <property type="match status" value="1"/>
</dbReference>
<comment type="caution">
    <text evidence="7">The sequence shown here is derived from an EMBL/GenBank/DDBJ whole genome shotgun (WGS) entry which is preliminary data.</text>
</comment>
<evidence type="ECO:0000313" key="8">
    <source>
        <dbReference type="Proteomes" id="UP001500305"/>
    </source>
</evidence>
<evidence type="ECO:0000259" key="5">
    <source>
        <dbReference type="PROSITE" id="PS51077"/>
    </source>
</evidence>
<dbReference type="Proteomes" id="UP001500305">
    <property type="component" value="Unassembled WGS sequence"/>
</dbReference>
<name>A0ABN3DX81_9ACTN</name>
<dbReference type="InterPro" id="IPR036390">
    <property type="entry name" value="WH_DNA-bd_sf"/>
</dbReference>
<gene>
    <name evidence="7" type="ORF">GCM10010430_26820</name>
</gene>
<feature type="region of interest" description="Disordered" evidence="4">
    <location>
        <begin position="233"/>
        <end position="264"/>
    </location>
</feature>
<feature type="domain" description="IclR-ED" evidence="6">
    <location>
        <begin position="69"/>
        <end position="234"/>
    </location>
</feature>
<dbReference type="PANTHER" id="PTHR30136:SF24">
    <property type="entry name" value="HTH-TYPE TRANSCRIPTIONAL REPRESSOR ALLR"/>
    <property type="match status" value="1"/>
</dbReference>
<dbReference type="SMART" id="SM00346">
    <property type="entry name" value="HTH_ICLR"/>
    <property type="match status" value="1"/>
</dbReference>
<proteinExistence type="predicted"/>
<keyword evidence="1" id="KW-0805">Transcription regulation</keyword>
<reference evidence="7 8" key="1">
    <citation type="journal article" date="2019" name="Int. J. Syst. Evol. Microbiol.">
        <title>The Global Catalogue of Microorganisms (GCM) 10K type strain sequencing project: providing services to taxonomists for standard genome sequencing and annotation.</title>
        <authorList>
            <consortium name="The Broad Institute Genomics Platform"/>
            <consortium name="The Broad Institute Genome Sequencing Center for Infectious Disease"/>
            <person name="Wu L."/>
            <person name="Ma J."/>
        </authorList>
    </citation>
    <scope>NUCLEOTIDE SEQUENCE [LARGE SCALE GENOMIC DNA]</scope>
    <source>
        <strain evidence="7 8">JCM 7356</strain>
    </source>
</reference>
<evidence type="ECO:0000256" key="4">
    <source>
        <dbReference type="SAM" id="MobiDB-lite"/>
    </source>
</evidence>
<feature type="domain" description="HTH iclR-type" evidence="5">
    <location>
        <begin position="9"/>
        <end position="68"/>
    </location>
</feature>
<evidence type="ECO:0000259" key="6">
    <source>
        <dbReference type="PROSITE" id="PS51078"/>
    </source>
</evidence>
<dbReference type="PROSITE" id="PS51078">
    <property type="entry name" value="ICLR_ED"/>
    <property type="match status" value="1"/>
</dbReference>
<evidence type="ECO:0000256" key="3">
    <source>
        <dbReference type="ARBA" id="ARBA00023163"/>
    </source>
</evidence>
<dbReference type="SUPFAM" id="SSF46785">
    <property type="entry name" value="Winged helix' DNA-binding domain"/>
    <property type="match status" value="1"/>
</dbReference>
<dbReference type="PANTHER" id="PTHR30136">
    <property type="entry name" value="HELIX-TURN-HELIX TRANSCRIPTIONAL REGULATOR, ICLR FAMILY"/>
    <property type="match status" value="1"/>
</dbReference>
<dbReference type="InterPro" id="IPR050707">
    <property type="entry name" value="HTH_MetabolicPath_Reg"/>
</dbReference>
<dbReference type="InterPro" id="IPR014757">
    <property type="entry name" value="Tscrpt_reg_IclR_C"/>
</dbReference>
<dbReference type="RefSeq" id="WP_344636549.1">
    <property type="nucleotide sequence ID" value="NZ_BAAATR010000009.1"/>
</dbReference>
<dbReference type="InterPro" id="IPR029016">
    <property type="entry name" value="GAF-like_dom_sf"/>
</dbReference>
<dbReference type="Gene3D" id="3.30.450.40">
    <property type="match status" value="1"/>
</dbReference>
<keyword evidence="3" id="KW-0804">Transcription</keyword>
<protein>
    <submittedName>
        <fullName evidence="7">IclR family transcriptional regulator</fullName>
    </submittedName>
</protein>